<accession>M5GFY4</accession>
<keyword evidence="2" id="KW-0732">Signal</keyword>
<feature type="compositionally biased region" description="Low complexity" evidence="1">
    <location>
        <begin position="114"/>
        <end position="152"/>
    </location>
</feature>
<evidence type="ECO:0000313" key="3">
    <source>
        <dbReference type="EMBL" id="EJU04553.1"/>
    </source>
</evidence>
<evidence type="ECO:0000313" key="4">
    <source>
        <dbReference type="Proteomes" id="UP000030653"/>
    </source>
</evidence>
<keyword evidence="4" id="KW-1185">Reference proteome</keyword>
<reference evidence="3 4" key="1">
    <citation type="journal article" date="2012" name="Science">
        <title>The Paleozoic origin of enzymatic lignin decomposition reconstructed from 31 fungal genomes.</title>
        <authorList>
            <person name="Floudas D."/>
            <person name="Binder M."/>
            <person name="Riley R."/>
            <person name="Barry K."/>
            <person name="Blanchette R.A."/>
            <person name="Henrissat B."/>
            <person name="Martinez A.T."/>
            <person name="Otillar R."/>
            <person name="Spatafora J.W."/>
            <person name="Yadav J.S."/>
            <person name="Aerts A."/>
            <person name="Benoit I."/>
            <person name="Boyd A."/>
            <person name="Carlson A."/>
            <person name="Copeland A."/>
            <person name="Coutinho P.M."/>
            <person name="de Vries R.P."/>
            <person name="Ferreira P."/>
            <person name="Findley K."/>
            <person name="Foster B."/>
            <person name="Gaskell J."/>
            <person name="Glotzer D."/>
            <person name="Gorecki P."/>
            <person name="Heitman J."/>
            <person name="Hesse C."/>
            <person name="Hori C."/>
            <person name="Igarashi K."/>
            <person name="Jurgens J.A."/>
            <person name="Kallen N."/>
            <person name="Kersten P."/>
            <person name="Kohler A."/>
            <person name="Kuees U."/>
            <person name="Kumar T.K.A."/>
            <person name="Kuo A."/>
            <person name="LaButti K."/>
            <person name="Larrondo L.F."/>
            <person name="Lindquist E."/>
            <person name="Ling A."/>
            <person name="Lombard V."/>
            <person name="Lucas S."/>
            <person name="Lundell T."/>
            <person name="Martin R."/>
            <person name="McLaughlin D.J."/>
            <person name="Morgenstern I."/>
            <person name="Morin E."/>
            <person name="Murat C."/>
            <person name="Nagy L.G."/>
            <person name="Nolan M."/>
            <person name="Ohm R.A."/>
            <person name="Patyshakuliyeva A."/>
            <person name="Rokas A."/>
            <person name="Ruiz-Duenas F.J."/>
            <person name="Sabat G."/>
            <person name="Salamov A."/>
            <person name="Samejima M."/>
            <person name="Schmutz J."/>
            <person name="Slot J.C."/>
            <person name="St John F."/>
            <person name="Stenlid J."/>
            <person name="Sun H."/>
            <person name="Sun S."/>
            <person name="Syed K."/>
            <person name="Tsang A."/>
            <person name="Wiebenga A."/>
            <person name="Young D."/>
            <person name="Pisabarro A."/>
            <person name="Eastwood D.C."/>
            <person name="Martin F."/>
            <person name="Cullen D."/>
            <person name="Grigoriev I.V."/>
            <person name="Hibbett D.S."/>
        </authorList>
    </citation>
    <scope>NUCLEOTIDE SEQUENCE [LARGE SCALE GENOMIC DNA]</scope>
    <source>
        <strain evidence="3 4">DJM-731 SS1</strain>
    </source>
</reference>
<feature type="signal peptide" evidence="2">
    <location>
        <begin position="1"/>
        <end position="18"/>
    </location>
</feature>
<protein>
    <recommendedName>
        <fullName evidence="5">Extracellular membrane protein CFEM domain-containing protein</fullName>
    </recommendedName>
</protein>
<feature type="compositionally biased region" description="Low complexity" evidence="1">
    <location>
        <begin position="161"/>
        <end position="189"/>
    </location>
</feature>
<dbReference type="RefSeq" id="XP_040631447.1">
    <property type="nucleotide sequence ID" value="XM_040771865.1"/>
</dbReference>
<name>M5GFY4_DACPD</name>
<organism evidence="3 4">
    <name type="scientific">Dacryopinax primogenitus (strain DJM 731)</name>
    <name type="common">Brown rot fungus</name>
    <dbReference type="NCBI Taxonomy" id="1858805"/>
    <lineage>
        <taxon>Eukaryota</taxon>
        <taxon>Fungi</taxon>
        <taxon>Dikarya</taxon>
        <taxon>Basidiomycota</taxon>
        <taxon>Agaricomycotina</taxon>
        <taxon>Dacrymycetes</taxon>
        <taxon>Dacrymycetales</taxon>
        <taxon>Dacrymycetaceae</taxon>
        <taxon>Dacryopinax</taxon>
    </lineage>
</organism>
<evidence type="ECO:0000256" key="2">
    <source>
        <dbReference type="SAM" id="SignalP"/>
    </source>
</evidence>
<feature type="region of interest" description="Disordered" evidence="1">
    <location>
        <begin position="114"/>
        <end position="189"/>
    </location>
</feature>
<dbReference type="STRING" id="1858805.M5GFY4"/>
<evidence type="ECO:0000256" key="1">
    <source>
        <dbReference type="SAM" id="MobiDB-lite"/>
    </source>
</evidence>
<dbReference type="GeneID" id="63686927"/>
<feature type="chain" id="PRO_5004067748" description="Extracellular membrane protein CFEM domain-containing protein" evidence="2">
    <location>
        <begin position="19"/>
        <end position="215"/>
    </location>
</feature>
<proteinExistence type="predicted"/>
<dbReference type="EMBL" id="JH795857">
    <property type="protein sequence ID" value="EJU04553.1"/>
    <property type="molecule type" value="Genomic_DNA"/>
</dbReference>
<evidence type="ECO:0008006" key="5">
    <source>
        <dbReference type="Google" id="ProtNLM"/>
    </source>
</evidence>
<dbReference type="HOGENOM" id="CLU_1147164_0_0_1"/>
<dbReference type="Proteomes" id="UP000030653">
    <property type="component" value="Unassembled WGS sequence"/>
</dbReference>
<gene>
    <name evidence="3" type="ORF">DACRYDRAFT_20260</name>
</gene>
<dbReference type="AlphaFoldDB" id="M5GFY4"/>
<sequence length="215" mass="20151">MKLTFLSALALLATGAISKPSLPRAHVLPRQASGTDTAPGSIPSAGAICASQCSSSSDQGLLAQLSTGTCDSVPACVCGTLESLSSACVTCVLGAEGLSVADLEAECGALSSSLPAGSGSGTDTGSASAPTQGSDTSLTTSSAPTSAPASNTVGGGGGILTGSSTNSSSSTGTGTSSAPASSSPASGQSAALPNVDLRMAVVVLSGLAVGSVLLL</sequence>